<dbReference type="EC" id="7.-.-.-" evidence="6"/>
<dbReference type="OrthoDB" id="9794010at2"/>
<keyword evidence="2 6" id="KW-0597">Phosphoprotein</keyword>
<keyword evidence="9" id="KW-1185">Reference proteome</keyword>
<keyword evidence="6" id="KW-1278">Translocase</keyword>
<dbReference type="RefSeq" id="WP_073182998.1">
    <property type="nucleotide sequence ID" value="NZ_FQXI01000001.1"/>
</dbReference>
<feature type="modified residue" description="FMN phosphoryl threonine" evidence="6">
    <location>
        <position position="170"/>
    </location>
</feature>
<feature type="domain" description="FMN-binding" evidence="7">
    <location>
        <begin position="97"/>
        <end position="187"/>
    </location>
</feature>
<keyword evidence="4 6" id="KW-0288">FMN</keyword>
<keyword evidence="3 6" id="KW-0285">Flavoprotein</keyword>
<evidence type="ECO:0000256" key="6">
    <source>
        <dbReference type="HAMAP-Rule" id="MF_00479"/>
    </source>
</evidence>
<comment type="similarity">
    <text evidence="6">Belongs to the RnfG family.</text>
</comment>
<evidence type="ECO:0000256" key="5">
    <source>
        <dbReference type="ARBA" id="ARBA00022982"/>
    </source>
</evidence>
<dbReference type="GO" id="GO:0010181">
    <property type="term" value="F:FMN binding"/>
    <property type="evidence" value="ECO:0007669"/>
    <property type="project" value="InterPro"/>
</dbReference>
<dbReference type="STRING" id="1120995.SAMN02745245_00249"/>
<evidence type="ECO:0000256" key="4">
    <source>
        <dbReference type="ARBA" id="ARBA00022643"/>
    </source>
</evidence>
<evidence type="ECO:0000256" key="2">
    <source>
        <dbReference type="ARBA" id="ARBA00022553"/>
    </source>
</evidence>
<sequence length="195" mass="21227">MKEPIKFGIILLVFCAISAGLLAFVNSLTAPTIAKTELENTLSSYKVIFGDEADDFEEYDRTKFAEIQEEHPEIQNVFVATKNSEKVGYCINVSVNGFGGAMTNAIGISLDGDVIAGFRNISNAETKGFGTLIEEEDYYSSYMGKSATSELKMNKEPSTDDEVLQISGATVTSKAVLGGDNIVIDVYNNYLKLDK</sequence>
<gene>
    <name evidence="6" type="primary">rnfG</name>
    <name evidence="8" type="ORF">SAMN02745245_00249</name>
</gene>
<dbReference type="GO" id="GO:0009055">
    <property type="term" value="F:electron transfer activity"/>
    <property type="evidence" value="ECO:0007669"/>
    <property type="project" value="InterPro"/>
</dbReference>
<keyword evidence="5 6" id="KW-0249">Electron transport</keyword>
<dbReference type="Proteomes" id="UP000184032">
    <property type="component" value="Unassembled WGS sequence"/>
</dbReference>
<comment type="subcellular location">
    <subcellularLocation>
        <location evidence="6">Cell membrane</location>
        <topology evidence="6">Single-pass membrane protein</topology>
    </subcellularLocation>
</comment>
<dbReference type="HAMAP" id="MF_00479">
    <property type="entry name" value="RsxG_RnfG"/>
    <property type="match status" value="1"/>
</dbReference>
<dbReference type="EMBL" id="FQXI01000001">
    <property type="protein sequence ID" value="SHG98883.1"/>
    <property type="molecule type" value="Genomic_DNA"/>
</dbReference>
<dbReference type="AlphaFoldDB" id="A0A1M5PCC3"/>
<dbReference type="SMART" id="SM00900">
    <property type="entry name" value="FMN_bind"/>
    <property type="match status" value="1"/>
</dbReference>
<keyword evidence="6" id="KW-1003">Cell membrane</keyword>
<evidence type="ECO:0000313" key="8">
    <source>
        <dbReference type="EMBL" id="SHG98883.1"/>
    </source>
</evidence>
<evidence type="ECO:0000256" key="3">
    <source>
        <dbReference type="ARBA" id="ARBA00022630"/>
    </source>
</evidence>
<reference evidence="8 9" key="1">
    <citation type="submission" date="2016-11" db="EMBL/GenBank/DDBJ databases">
        <authorList>
            <person name="Jaros S."/>
            <person name="Januszkiewicz K."/>
            <person name="Wedrychowicz H."/>
        </authorList>
    </citation>
    <scope>NUCLEOTIDE SEQUENCE [LARGE SCALE GENOMIC DNA]</scope>
    <source>
        <strain evidence="8 9">DSM 21120</strain>
    </source>
</reference>
<dbReference type="GO" id="GO:0005886">
    <property type="term" value="C:plasma membrane"/>
    <property type="evidence" value="ECO:0007669"/>
    <property type="project" value="UniProtKB-SubCell"/>
</dbReference>
<dbReference type="GO" id="GO:0022900">
    <property type="term" value="P:electron transport chain"/>
    <property type="evidence" value="ECO:0007669"/>
    <property type="project" value="UniProtKB-UniRule"/>
</dbReference>
<keyword evidence="6" id="KW-0812">Transmembrane</keyword>
<comment type="cofactor">
    <cofactor evidence="6">
        <name>FMN</name>
        <dbReference type="ChEBI" id="CHEBI:58210"/>
    </cofactor>
</comment>
<comment type="subunit">
    <text evidence="6">The complex is composed of six subunits: RnfA, RnfB, RnfC, RnfD, RnfE and RnfG.</text>
</comment>
<proteinExistence type="inferred from homology"/>
<evidence type="ECO:0000259" key="7">
    <source>
        <dbReference type="SMART" id="SM00900"/>
    </source>
</evidence>
<dbReference type="PANTHER" id="PTHR36118">
    <property type="entry name" value="ION-TRANSLOCATING OXIDOREDUCTASE COMPLEX SUBUNIT G"/>
    <property type="match status" value="1"/>
</dbReference>
<dbReference type="PANTHER" id="PTHR36118:SF1">
    <property type="entry name" value="ION-TRANSLOCATING OXIDOREDUCTASE COMPLEX SUBUNIT G"/>
    <property type="match status" value="1"/>
</dbReference>
<evidence type="ECO:0000256" key="1">
    <source>
        <dbReference type="ARBA" id="ARBA00022448"/>
    </source>
</evidence>
<dbReference type="InterPro" id="IPR007329">
    <property type="entry name" value="FMN-bd"/>
</dbReference>
<dbReference type="PIRSF" id="PIRSF006091">
    <property type="entry name" value="E_trnsport_RnfG"/>
    <property type="match status" value="1"/>
</dbReference>
<keyword evidence="1 6" id="KW-0813">Transport</keyword>
<name>A0A1M5PCC3_9FIRM</name>
<keyword evidence="6" id="KW-0472">Membrane</keyword>
<comment type="function">
    <text evidence="6">Part of a membrane-bound complex that couples electron transfer with translocation of ions across the membrane.</text>
</comment>
<evidence type="ECO:0000313" key="9">
    <source>
        <dbReference type="Proteomes" id="UP000184032"/>
    </source>
</evidence>
<dbReference type="Pfam" id="PF04205">
    <property type="entry name" value="FMN_bind"/>
    <property type="match status" value="1"/>
</dbReference>
<organism evidence="8 9">
    <name type="scientific">Anaerosphaera aminiphila DSM 21120</name>
    <dbReference type="NCBI Taxonomy" id="1120995"/>
    <lineage>
        <taxon>Bacteria</taxon>
        <taxon>Bacillati</taxon>
        <taxon>Bacillota</taxon>
        <taxon>Tissierellia</taxon>
        <taxon>Tissierellales</taxon>
        <taxon>Peptoniphilaceae</taxon>
        <taxon>Anaerosphaera</taxon>
    </lineage>
</organism>
<keyword evidence="6" id="KW-1133">Transmembrane helix</keyword>
<protein>
    <recommendedName>
        <fullName evidence="6">Ion-translocating oxidoreductase complex subunit G</fullName>
        <ecNumber evidence="6">7.-.-.-</ecNumber>
    </recommendedName>
    <alternativeName>
        <fullName evidence="6">Rnf electron transport complex subunit G</fullName>
    </alternativeName>
</protein>
<dbReference type="InterPro" id="IPR010209">
    <property type="entry name" value="Ion_transpt_RnfG/RsxG"/>
</dbReference>
<accession>A0A1M5PCC3</accession>